<accession>A0A645CY98</accession>
<comment type="caution">
    <text evidence="1">The sequence shown here is derived from an EMBL/GenBank/DDBJ whole genome shotgun (WGS) entry which is preliminary data.</text>
</comment>
<proteinExistence type="predicted"/>
<dbReference type="AlphaFoldDB" id="A0A645CY98"/>
<organism evidence="1">
    <name type="scientific">bioreactor metagenome</name>
    <dbReference type="NCBI Taxonomy" id="1076179"/>
    <lineage>
        <taxon>unclassified sequences</taxon>
        <taxon>metagenomes</taxon>
        <taxon>ecological metagenomes</taxon>
    </lineage>
</organism>
<name>A0A645CY98_9ZZZZ</name>
<protein>
    <recommendedName>
        <fullName evidence="2">DUF1735 domain-containing protein</fullName>
    </recommendedName>
</protein>
<evidence type="ECO:0008006" key="2">
    <source>
        <dbReference type="Google" id="ProtNLM"/>
    </source>
</evidence>
<evidence type="ECO:0000313" key="1">
    <source>
        <dbReference type="EMBL" id="MPM82190.1"/>
    </source>
</evidence>
<reference evidence="1" key="1">
    <citation type="submission" date="2019-08" db="EMBL/GenBank/DDBJ databases">
        <authorList>
            <person name="Kucharzyk K."/>
            <person name="Murdoch R.W."/>
            <person name="Higgins S."/>
            <person name="Loffler F."/>
        </authorList>
    </citation>
    <scope>NUCLEOTIDE SEQUENCE</scope>
</reference>
<dbReference type="PROSITE" id="PS51257">
    <property type="entry name" value="PROKAR_LIPOPROTEIN"/>
    <property type="match status" value="1"/>
</dbReference>
<sequence length="144" mass="15692">MKIKFYLFTLVLTILFAGCDKYEGNTFDFSNSLPNYVEFQSVKTISVEQGAKASFTIVTKSSFFKDTQVSVKIEGAGLNETKTVILPKMKTSVANNFTIPTTATVGAEFMITIVSAQTEGAEVRLGRIDSKTTVLKGKVIAAKK</sequence>
<dbReference type="EMBL" id="VSSQ01031345">
    <property type="protein sequence ID" value="MPM82190.1"/>
    <property type="molecule type" value="Genomic_DNA"/>
</dbReference>
<gene>
    <name evidence="1" type="ORF">SDC9_129251</name>
</gene>